<dbReference type="AlphaFoldDB" id="G5IJR1"/>
<dbReference type="Gene3D" id="3.20.100.30">
    <property type="entry name" value="VTC, catalytic tunnel domain"/>
    <property type="match status" value="1"/>
</dbReference>
<evidence type="ECO:0000259" key="1">
    <source>
        <dbReference type="Pfam" id="PF09359"/>
    </source>
</evidence>
<dbReference type="Proteomes" id="UP000005384">
    <property type="component" value="Unassembled WGS sequence"/>
</dbReference>
<dbReference type="PATRIC" id="fig|742737.3.peg.3720"/>
<dbReference type="EMBL" id="ADLN01000104">
    <property type="protein sequence ID" value="EHI58281.1"/>
    <property type="molecule type" value="Genomic_DNA"/>
</dbReference>
<keyword evidence="3" id="KW-1185">Reference proteome</keyword>
<dbReference type="RefSeq" id="WP_006781730.1">
    <property type="nucleotide sequence ID" value="NZ_CP040506.1"/>
</dbReference>
<dbReference type="HOGENOM" id="CLU_072767_1_0_9"/>
<dbReference type="GO" id="GO:0006799">
    <property type="term" value="P:polyphosphate biosynthetic process"/>
    <property type="evidence" value="ECO:0007669"/>
    <property type="project" value="UniProtKB-ARBA"/>
</dbReference>
<protein>
    <recommendedName>
        <fullName evidence="1">VTC domain-containing protein</fullName>
    </recommendedName>
</protein>
<dbReference type="InterPro" id="IPR018966">
    <property type="entry name" value="VTC_domain"/>
</dbReference>
<name>G5IJR1_9FIRM</name>
<evidence type="ECO:0000313" key="2">
    <source>
        <dbReference type="EMBL" id="EHI58281.1"/>
    </source>
</evidence>
<sequence length="240" mass="28939">MQESSQVFQRIEKKYLLDGEQYRRFLEGMAPHMELDRYGLHTIGNIYFDTEEDALIRTSLAKPPYKEKMRLRGYGIPGDGDLVFLELKKKWEGIVYKRRVAMTPEEAERYVTEGIWPLPEKQMRKEMDYFMKYYRPRPKVYLAYDRMAYFGKEDGELRLTVDQRIRSRERALDLRAGDEGELLFEEERYLMEIKVPEAYPLWLAHLLSELEIYPVSFSKYGMYYKKRTEEERKRICLQVS</sequence>
<evidence type="ECO:0000313" key="3">
    <source>
        <dbReference type="Proteomes" id="UP000005384"/>
    </source>
</evidence>
<dbReference type="InterPro" id="IPR042267">
    <property type="entry name" value="VTC_sf"/>
</dbReference>
<accession>G5IJR1</accession>
<organism evidence="2 3">
    <name type="scientific">Hungatella hathewayi WAL-18680</name>
    <dbReference type="NCBI Taxonomy" id="742737"/>
    <lineage>
        <taxon>Bacteria</taxon>
        <taxon>Bacillati</taxon>
        <taxon>Bacillota</taxon>
        <taxon>Clostridia</taxon>
        <taxon>Lachnospirales</taxon>
        <taxon>Lachnospiraceae</taxon>
        <taxon>Hungatella</taxon>
    </lineage>
</organism>
<gene>
    <name evidence="2" type="ORF">HMPREF9473_03739</name>
</gene>
<dbReference type="CDD" id="cd07750">
    <property type="entry name" value="PolyPPase_VTC_like"/>
    <property type="match status" value="1"/>
</dbReference>
<dbReference type="OrthoDB" id="185578at2"/>
<comment type="caution">
    <text evidence="2">The sequence shown here is derived from an EMBL/GenBank/DDBJ whole genome shotgun (WGS) entry which is preliminary data.</text>
</comment>
<dbReference type="Pfam" id="PF09359">
    <property type="entry name" value="VTC"/>
    <property type="match status" value="1"/>
</dbReference>
<proteinExistence type="predicted"/>
<feature type="domain" description="VTC" evidence="1">
    <location>
        <begin position="9"/>
        <end position="224"/>
    </location>
</feature>
<reference evidence="2 3" key="1">
    <citation type="submission" date="2011-08" db="EMBL/GenBank/DDBJ databases">
        <title>The Genome Sequence of Clostridium hathewayi WAL-18680.</title>
        <authorList>
            <consortium name="The Broad Institute Genome Sequencing Platform"/>
            <person name="Earl A."/>
            <person name="Ward D."/>
            <person name="Feldgarden M."/>
            <person name="Gevers D."/>
            <person name="Finegold S.M."/>
            <person name="Summanen P.H."/>
            <person name="Molitoris D.R."/>
            <person name="Song M."/>
            <person name="Daigneault M."/>
            <person name="Allen-Vercoe E."/>
            <person name="Young S.K."/>
            <person name="Zeng Q."/>
            <person name="Gargeya S."/>
            <person name="Fitzgerald M."/>
            <person name="Haas B."/>
            <person name="Abouelleil A."/>
            <person name="Alvarado L."/>
            <person name="Arachchi H.M."/>
            <person name="Berlin A."/>
            <person name="Brown A."/>
            <person name="Chapman S.B."/>
            <person name="Chen Z."/>
            <person name="Dunbar C."/>
            <person name="Freedman E."/>
            <person name="Gearin G."/>
            <person name="Gellesch M."/>
            <person name="Goldberg J."/>
            <person name="Griggs A."/>
            <person name="Gujja S."/>
            <person name="Heiman D."/>
            <person name="Howarth C."/>
            <person name="Larson L."/>
            <person name="Lui A."/>
            <person name="MacDonald P.J.P."/>
            <person name="Montmayeur A."/>
            <person name="Murphy C."/>
            <person name="Neiman D."/>
            <person name="Pearson M."/>
            <person name="Priest M."/>
            <person name="Roberts A."/>
            <person name="Saif S."/>
            <person name="Shea T."/>
            <person name="Shenoy N."/>
            <person name="Sisk P."/>
            <person name="Stolte C."/>
            <person name="Sykes S."/>
            <person name="Wortman J."/>
            <person name="Nusbaum C."/>
            <person name="Birren B."/>
        </authorList>
    </citation>
    <scope>NUCLEOTIDE SEQUENCE [LARGE SCALE GENOMIC DNA]</scope>
    <source>
        <strain evidence="2 3">WAL-18680</strain>
    </source>
</reference>